<dbReference type="RefSeq" id="WP_130519713.1">
    <property type="nucleotide sequence ID" value="NZ_CP048639.1"/>
</dbReference>
<gene>
    <name evidence="1" type="ORF">G3A56_27810</name>
</gene>
<protein>
    <recommendedName>
        <fullName evidence="3">ATP-binding protein</fullName>
    </recommendedName>
</protein>
<organism evidence="1 2">
    <name type="scientific">Rhizobium oryzihabitans</name>
    <dbReference type="NCBI Taxonomy" id="2267833"/>
    <lineage>
        <taxon>Bacteria</taxon>
        <taxon>Pseudomonadati</taxon>
        <taxon>Pseudomonadota</taxon>
        <taxon>Alphaproteobacteria</taxon>
        <taxon>Hyphomicrobiales</taxon>
        <taxon>Rhizobiaceae</taxon>
        <taxon>Rhizobium/Agrobacterium group</taxon>
        <taxon>Rhizobium</taxon>
    </lineage>
</organism>
<dbReference type="Proteomes" id="UP000464865">
    <property type="component" value="Plasmid p7"/>
</dbReference>
<proteinExistence type="predicted"/>
<dbReference type="InterPro" id="IPR027417">
    <property type="entry name" value="P-loop_NTPase"/>
</dbReference>
<accession>A0A7L5BRS6</accession>
<keyword evidence="2" id="KW-1185">Reference proteome</keyword>
<dbReference type="Gene3D" id="3.40.50.300">
    <property type="entry name" value="P-loop containing nucleotide triphosphate hydrolases"/>
    <property type="match status" value="1"/>
</dbReference>
<reference evidence="1 2" key="1">
    <citation type="submission" date="2020-02" db="EMBL/GenBank/DDBJ databases">
        <title>Plant-Promoting Endophytic Bacterium Rhizobium oryzihabitans sp. nov., Isolated from the Root of Rice.</title>
        <authorList>
            <person name="zhao J."/>
            <person name="Zhang G."/>
        </authorList>
    </citation>
    <scope>NUCLEOTIDE SEQUENCE [LARGE SCALE GENOMIC DNA]</scope>
    <source>
        <strain evidence="1 2">M15</strain>
        <plasmid evidence="1 2">p7</plasmid>
    </source>
</reference>
<evidence type="ECO:0000313" key="1">
    <source>
        <dbReference type="EMBL" id="QIB41602.1"/>
    </source>
</evidence>
<dbReference type="SUPFAM" id="SSF52540">
    <property type="entry name" value="P-loop containing nucleoside triphosphate hydrolases"/>
    <property type="match status" value="1"/>
</dbReference>
<dbReference type="EMBL" id="CP048639">
    <property type="protein sequence ID" value="QIB41602.1"/>
    <property type="molecule type" value="Genomic_DNA"/>
</dbReference>
<evidence type="ECO:0008006" key="3">
    <source>
        <dbReference type="Google" id="ProtNLM"/>
    </source>
</evidence>
<dbReference type="KEGG" id="roy:G3A56_27810"/>
<sequence>MSMFNRNADQFCDLSGFDPDTPRPVIFAHDGSDITLIEIKGIRSITSEVEFADRMVDIFSAELAQVMKTPGHNMSISYECSYNAEKVVDEHLDRARHNAELKQLRIDTILRETRDVILKRAVNERVIMALTSRPVAGPQREMMMQKKANDEARSELPAMRSAMDPFIELKGLEGPHMAYVQSVLSALRRCGVMAEIMRPKEDGSRPDIAAIRQGIFYHETPDDWLPHEPGAVKYPPIKKTFDSDVSDFFAQPLAKQILSSAPVVSQDMRQIKWGPRTFSVCQVHRFPKNLRPFNILVSRLRSEKMPYRVTLHLESLNHADRRSIGLRQVAAQLLGIFNSTTKLLGQNLQLVTQALGSDTEAVVKANLEAATWIEPHERQELLPTRASRLLVDIQSWGDCSVSDSPANPVRVLAETVAGMNATSKGWRGVLAPVSDLSVIMPLHRTAPVFQAGDSLFTGLDGSLLPHRAFAPEQPAWLTLGSAGTGSGKSVLFNRMNFDLMAYRSGSELPFMMIADVGVSSSGCMNLLKELLPPERQNEVLYVRPKNTAEWAVNPFDISLGSRSPLDRERVYLKNFLLTAIPMKEDLLPELMTRIISRVYEVKSDLSIDSRPNRWQANLDPVLNDAATAAGIVLSDKTRYWTLVDEFMRRGMPEMASRAQRYAAPRFKDIATIIAEPQMKKDFGDAMLEKLQRYLEALEAAYPMFASHTTMETGAARVMAVDLQDLLTVGSLNDELSRKNTLMFLMTRQLFMAKIAGDKDDIRAMTFPQDEAIRTLYEDYWTRQFQTIAETPKRLMMDEYHLTGTIDTINEVVWHDCRTGRKWNLEVCLVSQELGDFRGLTSQATTIMILNSDSQEARRKIIEELGGTEAIDKALTTYVNGPDPSDPSKGANVLVMYKLRNDEKRWVIFKNALGVRMLWALSTKAEDRAVRDEIYRRVPLDRALDILARRFPEGTAISRWNEIARSKKRNNGSLAKVLADEVMQYDAQYSYQQAAE</sequence>
<geneLocation type="plasmid" evidence="1 2">
    <name>p7</name>
</geneLocation>
<dbReference type="AlphaFoldDB" id="A0A7L5BRS6"/>
<name>A0A7L5BRS6_9HYPH</name>
<evidence type="ECO:0000313" key="2">
    <source>
        <dbReference type="Proteomes" id="UP000464865"/>
    </source>
</evidence>
<keyword evidence="1" id="KW-0614">Plasmid</keyword>